<dbReference type="GO" id="GO:0070403">
    <property type="term" value="F:NAD+ binding"/>
    <property type="evidence" value="ECO:0007669"/>
    <property type="project" value="InterPro"/>
</dbReference>
<dbReference type="InterPro" id="IPR036291">
    <property type="entry name" value="NAD(P)-bd_dom_sf"/>
</dbReference>
<comment type="caution">
    <text evidence="6">The sequence shown here is derived from an EMBL/GenBank/DDBJ whole genome shotgun (WGS) entry which is preliminary data.</text>
</comment>
<evidence type="ECO:0000256" key="1">
    <source>
        <dbReference type="ARBA" id="ARBA00001911"/>
    </source>
</evidence>
<sequence>MEDLEYVVEQHEEDLKKYRNSSVLVSGATGFVGKMLVKTFLLGNRKKNLGIHVIAAIRDQKKAEREFNLLLKEADLELYVGDITEPIDYKGNVDYIFHTASVTTSKTMIEKPVETLNISCEGTKNILELARKKQTKGIVYLSSMEVYGTPDPLLERVTEKELGYVDLTSARSCYPEGKRLCECLCAAYSSEYKLPVRIARLAQTFGAGVSGEDNRVYAQFARSAIHGEDIVLHTAGTSEGNYCYIRDVVAALLLLGTCGSDGEAYNVVNEESHMQIREMAMLVADQVAQGRIKTRIEIPETDCGYAPSVKMHLSGEKLRKLGWKPQIGMRETYERMIADMIAE</sequence>
<dbReference type="GO" id="GO:0005737">
    <property type="term" value="C:cytoplasm"/>
    <property type="evidence" value="ECO:0007669"/>
    <property type="project" value="TreeGrafter"/>
</dbReference>
<keyword evidence="7" id="KW-1185">Reference proteome</keyword>
<evidence type="ECO:0000256" key="3">
    <source>
        <dbReference type="ARBA" id="ARBA00023027"/>
    </source>
</evidence>
<dbReference type="Pfam" id="PF01370">
    <property type="entry name" value="Epimerase"/>
    <property type="match status" value="1"/>
</dbReference>
<dbReference type="SUPFAM" id="SSF51735">
    <property type="entry name" value="NAD(P)-binding Rossmann-fold domains"/>
    <property type="match status" value="1"/>
</dbReference>
<proteinExistence type="predicted"/>
<dbReference type="EMBL" id="BHGK01000001">
    <property type="protein sequence ID" value="GCA66092.1"/>
    <property type="molecule type" value="Genomic_DNA"/>
</dbReference>
<accession>A0A391PHR2</accession>
<dbReference type="PANTHER" id="PTHR43078">
    <property type="entry name" value="UDP-GLUCURONIC ACID DECARBOXYLASE-RELATED"/>
    <property type="match status" value="1"/>
</dbReference>
<comment type="cofactor">
    <cofactor evidence="1">
        <name>NAD(+)</name>
        <dbReference type="ChEBI" id="CHEBI:57540"/>
    </cofactor>
</comment>
<name>A0A391PHR2_9FIRM</name>
<keyword evidence="2" id="KW-0210">Decarboxylase</keyword>
<evidence type="ECO:0000259" key="5">
    <source>
        <dbReference type="Pfam" id="PF01370"/>
    </source>
</evidence>
<evidence type="ECO:0000256" key="2">
    <source>
        <dbReference type="ARBA" id="ARBA00022793"/>
    </source>
</evidence>
<evidence type="ECO:0000313" key="6">
    <source>
        <dbReference type="EMBL" id="GCA66092.1"/>
    </source>
</evidence>
<dbReference type="Proteomes" id="UP000265643">
    <property type="component" value="Unassembled WGS sequence"/>
</dbReference>
<evidence type="ECO:0000256" key="4">
    <source>
        <dbReference type="ARBA" id="ARBA00023239"/>
    </source>
</evidence>
<gene>
    <name evidence="6" type="ORF">KGMB01110_05280</name>
</gene>
<dbReference type="GO" id="GO:0042732">
    <property type="term" value="P:D-xylose metabolic process"/>
    <property type="evidence" value="ECO:0007669"/>
    <property type="project" value="InterPro"/>
</dbReference>
<dbReference type="PANTHER" id="PTHR43078:SF6">
    <property type="entry name" value="UDP-GLUCURONIC ACID DECARBOXYLASE 1"/>
    <property type="match status" value="1"/>
</dbReference>
<evidence type="ECO:0000313" key="7">
    <source>
        <dbReference type="Proteomes" id="UP000265643"/>
    </source>
</evidence>
<dbReference type="GO" id="GO:0048040">
    <property type="term" value="F:UDP-glucuronate decarboxylase activity"/>
    <property type="evidence" value="ECO:0007669"/>
    <property type="project" value="TreeGrafter"/>
</dbReference>
<organism evidence="6 7">
    <name type="scientific">Mediterraneibacter butyricigenes</name>
    <dbReference type="NCBI Taxonomy" id="2316025"/>
    <lineage>
        <taxon>Bacteria</taxon>
        <taxon>Bacillati</taxon>
        <taxon>Bacillota</taxon>
        <taxon>Clostridia</taxon>
        <taxon>Lachnospirales</taxon>
        <taxon>Lachnospiraceae</taxon>
        <taxon>Mediterraneibacter</taxon>
    </lineage>
</organism>
<dbReference type="Gene3D" id="3.40.50.720">
    <property type="entry name" value="NAD(P)-binding Rossmann-like Domain"/>
    <property type="match status" value="1"/>
</dbReference>
<feature type="domain" description="NAD-dependent epimerase/dehydratase" evidence="5">
    <location>
        <begin position="23"/>
        <end position="267"/>
    </location>
</feature>
<reference evidence="7" key="1">
    <citation type="submission" date="2018-09" db="EMBL/GenBank/DDBJ databases">
        <title>Draft Genome Sequence of Mediterraneibacter sp. KCTC 15684.</title>
        <authorList>
            <person name="Kim J.S."/>
            <person name="Han K.I."/>
            <person name="Suh M.K."/>
            <person name="Lee K.C."/>
            <person name="Eom M.K."/>
            <person name="Lee J.H."/>
            <person name="Park S.H."/>
            <person name="Kang S.W."/>
            <person name="Park J.E."/>
            <person name="Oh B.S."/>
            <person name="Yu S.Y."/>
            <person name="Choi S.H."/>
            <person name="Lee D.H."/>
            <person name="Yoon H."/>
            <person name="Kim B."/>
            <person name="Yang S.J."/>
            <person name="Lee J.S."/>
        </authorList>
    </citation>
    <scope>NUCLEOTIDE SEQUENCE [LARGE SCALE GENOMIC DNA]</scope>
    <source>
        <strain evidence="7">KCTC 15684</strain>
    </source>
</reference>
<dbReference type="InterPro" id="IPR001509">
    <property type="entry name" value="Epimerase_deHydtase"/>
</dbReference>
<dbReference type="InterPro" id="IPR044516">
    <property type="entry name" value="UXS-like"/>
</dbReference>
<keyword evidence="3" id="KW-0520">NAD</keyword>
<protein>
    <submittedName>
        <fullName evidence="6">Nucleotide sugar dehydratase</fullName>
    </submittedName>
</protein>
<keyword evidence="4" id="KW-0456">Lyase</keyword>
<dbReference type="AlphaFoldDB" id="A0A391PHR2"/>